<dbReference type="InterPro" id="IPR018020">
    <property type="entry name" value="OHCU_decarboxylase"/>
</dbReference>
<dbReference type="PANTHER" id="PTHR43466:SF1">
    <property type="entry name" value="2-OXO-4-HYDROXY-4-CARBOXY-5-UREIDOIMIDAZOLINE DECARBOXYLASE-RELATED"/>
    <property type="match status" value="1"/>
</dbReference>
<evidence type="ECO:0000313" key="8">
    <source>
        <dbReference type="EMBL" id="WNM26549.1"/>
    </source>
</evidence>
<dbReference type="RefSeq" id="WP_313542384.1">
    <property type="nucleotide sequence ID" value="NZ_CP134880.1"/>
</dbReference>
<dbReference type="AlphaFoldDB" id="A0AA96JF93"/>
<keyword evidence="5" id="KW-0210">Decarboxylase</keyword>
<accession>A0AA96JF93</accession>
<reference evidence="8" key="1">
    <citation type="submission" date="2023-09" db="EMBL/GenBank/DDBJ databases">
        <title>Demequina sp. a novel bacteria isolated from Capsicum annuum.</title>
        <authorList>
            <person name="Humaira Z."/>
            <person name="Lee J."/>
            <person name="Cho D."/>
        </authorList>
    </citation>
    <scope>NUCLEOTIDE SEQUENCE</scope>
    <source>
        <strain evidence="8">PMTSA13</strain>
    </source>
</reference>
<dbReference type="Proteomes" id="UP001303408">
    <property type="component" value="Chromosome"/>
</dbReference>
<dbReference type="EMBL" id="CP134880">
    <property type="protein sequence ID" value="WNM26549.1"/>
    <property type="molecule type" value="Genomic_DNA"/>
</dbReference>
<evidence type="ECO:0000256" key="4">
    <source>
        <dbReference type="ARBA" id="ARBA00022631"/>
    </source>
</evidence>
<comment type="pathway">
    <text evidence="2">Purine metabolism; urate degradation; (S)-allantoin from urate: step 3/3.</text>
</comment>
<evidence type="ECO:0000256" key="3">
    <source>
        <dbReference type="ARBA" id="ARBA00012257"/>
    </source>
</evidence>
<dbReference type="Pfam" id="PF09349">
    <property type="entry name" value="OHCU_decarbox"/>
    <property type="match status" value="1"/>
</dbReference>
<evidence type="ECO:0000256" key="6">
    <source>
        <dbReference type="ARBA" id="ARBA00023239"/>
    </source>
</evidence>
<sequence>MTVKPSHDDLLACLRVERWASEMARLEFDSMLEMERAAVSIATPLGEAEIDEALAAHPRIGERAQGEGVEARFSAAEQAASQSDDEVLAAHLADLNALYEKRFGRVFLIRAAGRSRADVVAEIERRLGNDDAAELAEVADQLRGIALLRLRATYEDALA</sequence>
<evidence type="ECO:0000259" key="7">
    <source>
        <dbReference type="Pfam" id="PF09349"/>
    </source>
</evidence>
<feature type="domain" description="Oxo-4-hydroxy-4-carboxy-5-ureidoimidazoline decarboxylase" evidence="7">
    <location>
        <begin position="9"/>
        <end position="151"/>
    </location>
</feature>
<dbReference type="GO" id="GO:0019628">
    <property type="term" value="P:urate catabolic process"/>
    <property type="evidence" value="ECO:0007669"/>
    <property type="project" value="TreeGrafter"/>
</dbReference>
<protein>
    <recommendedName>
        <fullName evidence="3">2-oxo-4-hydroxy-4-carboxy-5-ureidoimidazoline decarboxylase</fullName>
        <ecNumber evidence="3">4.1.1.97</ecNumber>
    </recommendedName>
</protein>
<evidence type="ECO:0000256" key="5">
    <source>
        <dbReference type="ARBA" id="ARBA00022793"/>
    </source>
</evidence>
<dbReference type="InterPro" id="IPR036778">
    <property type="entry name" value="OHCU_decarboxylase_sf"/>
</dbReference>
<dbReference type="PANTHER" id="PTHR43466">
    <property type="entry name" value="2-OXO-4-HYDROXY-4-CARBOXY-5-UREIDOIMIDAZOLINE DECARBOXYLASE-RELATED"/>
    <property type="match status" value="1"/>
</dbReference>
<dbReference type="KEGG" id="dcp:RN607_10100"/>
<proteinExistence type="predicted"/>
<evidence type="ECO:0000256" key="1">
    <source>
        <dbReference type="ARBA" id="ARBA00001163"/>
    </source>
</evidence>
<name>A0AA96JF93_9MICO</name>
<gene>
    <name evidence="8" type="ORF">RN607_10100</name>
</gene>
<dbReference type="Gene3D" id="1.10.3330.10">
    <property type="entry name" value="Oxo-4-hydroxy-4-carboxy-5-ureidoimidazoline decarboxylase"/>
    <property type="match status" value="1"/>
</dbReference>
<dbReference type="SUPFAM" id="SSF158694">
    <property type="entry name" value="UraD-Like"/>
    <property type="match status" value="1"/>
</dbReference>
<keyword evidence="4" id="KW-0659">Purine metabolism</keyword>
<dbReference type="GO" id="GO:0006144">
    <property type="term" value="P:purine nucleobase metabolic process"/>
    <property type="evidence" value="ECO:0007669"/>
    <property type="project" value="UniProtKB-KW"/>
</dbReference>
<evidence type="ECO:0000256" key="2">
    <source>
        <dbReference type="ARBA" id="ARBA00004754"/>
    </source>
</evidence>
<keyword evidence="6" id="KW-0456">Lyase</keyword>
<dbReference type="EC" id="4.1.1.97" evidence="3"/>
<dbReference type="GO" id="GO:0051997">
    <property type="term" value="F:2-oxo-4-hydroxy-4-carboxy-5-ureidoimidazoline decarboxylase activity"/>
    <property type="evidence" value="ECO:0007669"/>
    <property type="project" value="UniProtKB-EC"/>
</dbReference>
<organism evidence="8">
    <name type="scientific">Demequina capsici</name>
    <dbReference type="NCBI Taxonomy" id="3075620"/>
    <lineage>
        <taxon>Bacteria</taxon>
        <taxon>Bacillati</taxon>
        <taxon>Actinomycetota</taxon>
        <taxon>Actinomycetes</taxon>
        <taxon>Micrococcales</taxon>
        <taxon>Demequinaceae</taxon>
        <taxon>Demequina</taxon>
    </lineage>
</organism>
<comment type="catalytic activity">
    <reaction evidence="1">
        <text>5-hydroxy-2-oxo-4-ureido-2,5-dihydro-1H-imidazole-5-carboxylate + H(+) = (S)-allantoin + CO2</text>
        <dbReference type="Rhea" id="RHEA:26301"/>
        <dbReference type="ChEBI" id="CHEBI:15378"/>
        <dbReference type="ChEBI" id="CHEBI:15678"/>
        <dbReference type="ChEBI" id="CHEBI:16526"/>
        <dbReference type="ChEBI" id="CHEBI:58639"/>
        <dbReference type="EC" id="4.1.1.97"/>
    </reaction>
</comment>